<dbReference type="InterPro" id="IPR003607">
    <property type="entry name" value="HD/PDEase_dom"/>
</dbReference>
<gene>
    <name evidence="2" type="ORF">CTER_3611</name>
</gene>
<feature type="non-terminal residue" evidence="2">
    <location>
        <position position="226"/>
    </location>
</feature>
<dbReference type="SUPFAM" id="SSF109604">
    <property type="entry name" value="HD-domain/PDEase-like"/>
    <property type="match status" value="1"/>
</dbReference>
<dbReference type="CDD" id="cd00077">
    <property type="entry name" value="HDc"/>
    <property type="match status" value="1"/>
</dbReference>
<keyword evidence="3" id="KW-1185">Reference proteome</keyword>
<name>S0FJW5_RUMCE</name>
<dbReference type="Proteomes" id="UP000014155">
    <property type="component" value="Unassembled WGS sequence"/>
</dbReference>
<dbReference type="Gene3D" id="1.10.3210.10">
    <property type="entry name" value="Hypothetical protein af1432"/>
    <property type="match status" value="1"/>
</dbReference>
<evidence type="ECO:0000313" key="2">
    <source>
        <dbReference type="EMBL" id="EMS70601.1"/>
    </source>
</evidence>
<comment type="caution">
    <text evidence="2">The sequence shown here is derived from an EMBL/GenBank/DDBJ whole genome shotgun (WGS) entry which is preliminary data.</text>
</comment>
<reference evidence="2 3" key="1">
    <citation type="journal article" date="2013" name="Genome Announc.">
        <title>Draft Genome Sequence of the Cellulolytic, Mesophilic, Anaerobic Bacterium Clostridium termitidis Strain CT1112 (DSM 5398).</title>
        <authorList>
            <person name="Lal S."/>
            <person name="Ramachandran U."/>
            <person name="Zhang X."/>
            <person name="Munir R."/>
            <person name="Sparling R."/>
            <person name="Levin D.B."/>
        </authorList>
    </citation>
    <scope>NUCLEOTIDE SEQUENCE [LARGE SCALE GENOMIC DNA]</scope>
    <source>
        <strain evidence="2 3">CT1112</strain>
    </source>
</reference>
<dbReference type="InterPro" id="IPR056471">
    <property type="entry name" value="HD-CE"/>
</dbReference>
<feature type="domain" description="HD-CE" evidence="1">
    <location>
        <begin position="46"/>
        <end position="218"/>
    </location>
</feature>
<dbReference type="Pfam" id="PF24391">
    <property type="entry name" value="HD-CE"/>
    <property type="match status" value="1"/>
</dbReference>
<evidence type="ECO:0000313" key="3">
    <source>
        <dbReference type="Proteomes" id="UP000014155"/>
    </source>
</evidence>
<protein>
    <submittedName>
        <fullName evidence="2">HD domain-containing protein</fullName>
    </submittedName>
</protein>
<dbReference type="EMBL" id="AORV01000051">
    <property type="protein sequence ID" value="EMS70601.1"/>
    <property type="molecule type" value="Genomic_DNA"/>
</dbReference>
<dbReference type="eggNOG" id="COG2206">
    <property type="taxonomic scope" value="Bacteria"/>
</dbReference>
<dbReference type="AlphaFoldDB" id="S0FJW5"/>
<dbReference type="RefSeq" id="WP_004628033.1">
    <property type="nucleotide sequence ID" value="NZ_AORV01000051.1"/>
</dbReference>
<organism evidence="2 3">
    <name type="scientific">Ruminiclostridium cellobioparum subsp. termitidis CT1112</name>
    <dbReference type="NCBI Taxonomy" id="1195236"/>
    <lineage>
        <taxon>Bacteria</taxon>
        <taxon>Bacillati</taxon>
        <taxon>Bacillota</taxon>
        <taxon>Clostridia</taxon>
        <taxon>Eubacteriales</taxon>
        <taxon>Oscillospiraceae</taxon>
        <taxon>Ruminiclostridium</taxon>
    </lineage>
</organism>
<evidence type="ECO:0000259" key="1">
    <source>
        <dbReference type="Pfam" id="PF24391"/>
    </source>
</evidence>
<proteinExistence type="predicted"/>
<accession>S0FJW5</accession>
<sequence length="226" mass="26757">MYLEESLKKHEEFYSKYITLKTHLVDKVYKELPFRQYIIDENKILLNDHGKEHVETVLKRASDLVNTETINLSDYEKFILLIAILLHDVGVVFGREDHELNGREIYKDIFEIINYDSIEARQVLKIAECHTGKNKENGDKDKIYYLYETEQLKHGSIRNRLLAAILKFADELADDESRSFKQMLKNKLIPKNSEIFHAYSFCLYTPEILHDTKSIKLTYNIPYEFL</sequence>